<protein>
    <recommendedName>
        <fullName evidence="5">2-dehydropantoate 2-reductase</fullName>
    </recommendedName>
</protein>
<evidence type="ECO:0000259" key="1">
    <source>
        <dbReference type="Pfam" id="PF02558"/>
    </source>
</evidence>
<organism evidence="3 4">
    <name type="scientific">Tilletia horrida</name>
    <dbReference type="NCBI Taxonomy" id="155126"/>
    <lineage>
        <taxon>Eukaryota</taxon>
        <taxon>Fungi</taxon>
        <taxon>Dikarya</taxon>
        <taxon>Basidiomycota</taxon>
        <taxon>Ustilaginomycotina</taxon>
        <taxon>Exobasidiomycetes</taxon>
        <taxon>Tilletiales</taxon>
        <taxon>Tilletiaceae</taxon>
        <taxon>Tilletia</taxon>
    </lineage>
</organism>
<reference evidence="3" key="1">
    <citation type="journal article" date="2023" name="PhytoFront">
        <title>Draft Genome Resources of Seven Strains of Tilletia horrida, Causal Agent of Kernel Smut of Rice.</title>
        <authorList>
            <person name="Khanal S."/>
            <person name="Antony Babu S."/>
            <person name="Zhou X.G."/>
        </authorList>
    </citation>
    <scope>NUCLEOTIDE SEQUENCE</scope>
    <source>
        <strain evidence="3">TX3</strain>
    </source>
</reference>
<dbReference type="EMBL" id="JAPDMQ010000017">
    <property type="protein sequence ID" value="KAK0540198.1"/>
    <property type="molecule type" value="Genomic_DNA"/>
</dbReference>
<dbReference type="InterPro" id="IPR036291">
    <property type="entry name" value="NAD(P)-bd_dom_sf"/>
</dbReference>
<gene>
    <name evidence="3" type="ORF">OC842_000590</name>
</gene>
<evidence type="ECO:0000313" key="4">
    <source>
        <dbReference type="Proteomes" id="UP001176521"/>
    </source>
</evidence>
<dbReference type="Pfam" id="PF02558">
    <property type="entry name" value="ApbA"/>
    <property type="match status" value="1"/>
</dbReference>
<dbReference type="Gene3D" id="1.10.1040.10">
    <property type="entry name" value="N-(1-d-carboxylethyl)-l-norvaline Dehydrogenase, domain 2"/>
    <property type="match status" value="1"/>
</dbReference>
<dbReference type="AlphaFoldDB" id="A0AAN6GH76"/>
<dbReference type="SUPFAM" id="SSF48179">
    <property type="entry name" value="6-phosphogluconate dehydrogenase C-terminal domain-like"/>
    <property type="match status" value="1"/>
</dbReference>
<dbReference type="PANTHER" id="PTHR21708">
    <property type="entry name" value="PROBABLE 2-DEHYDROPANTOATE 2-REDUCTASE"/>
    <property type="match status" value="1"/>
</dbReference>
<dbReference type="PANTHER" id="PTHR21708:SF26">
    <property type="entry name" value="2-DEHYDROPANTOATE 2-REDUCTASE"/>
    <property type="match status" value="1"/>
</dbReference>
<dbReference type="InterPro" id="IPR051402">
    <property type="entry name" value="KPR-Related"/>
</dbReference>
<dbReference type="FunFam" id="3.40.50.720:FF:000609">
    <property type="entry name" value="2-dehydropantoate 2-reductase"/>
    <property type="match status" value="1"/>
</dbReference>
<dbReference type="PROSITE" id="PS51257">
    <property type="entry name" value="PROKAR_LIPOPROTEIN"/>
    <property type="match status" value="1"/>
</dbReference>
<dbReference type="InterPro" id="IPR013332">
    <property type="entry name" value="KPR_N"/>
</dbReference>
<dbReference type="InterPro" id="IPR013328">
    <property type="entry name" value="6PGD_dom2"/>
</dbReference>
<name>A0AAN6GH76_9BASI</name>
<dbReference type="Gene3D" id="3.40.50.720">
    <property type="entry name" value="NAD(P)-binding Rossmann-like Domain"/>
    <property type="match status" value="1"/>
</dbReference>
<sequence>MAPKETHILIVGAGAVGCFYGSRLHEPSRGVHVSLVCRSNYKAIAAGGVQMQTRNFGNYTFRPHRVFSSIEHAAASSDAGGSSASSSSSSSSSASDSIRWDYVVVTTKALPDIVDDAAQIRALVYPGHSAVVLIQNGVGIERPHRLAFPSNPIISAVTVISAEQIAQGVIRQNRWMRIHLGAFYADGPNAGKPARELEAASEGSVKTLVDLLHAGGVSDASAHSAAELQLIRWHKLTINSAFNPSAVLSGGSTNSAMALDPELRIHVRGIMQEIWETAPRILGQEFDAHLAKPDKILTSTERNTSGRPSMLVDWEHGRPMELEVILGNPIRIAREHGIEMPRMQTLYALLKMAQTKRDEVKKAAKTAQGEGGQAGARAKL</sequence>
<dbReference type="FunFam" id="1.10.1040.10:FF:000017">
    <property type="entry name" value="2-dehydropantoate 2-reductase"/>
    <property type="match status" value="1"/>
</dbReference>
<feature type="domain" description="Ketopantoate reductase N-terminal" evidence="1">
    <location>
        <begin position="8"/>
        <end position="183"/>
    </location>
</feature>
<evidence type="ECO:0000313" key="3">
    <source>
        <dbReference type="EMBL" id="KAK0540198.1"/>
    </source>
</evidence>
<dbReference type="InterPro" id="IPR013752">
    <property type="entry name" value="KPA_reductase"/>
</dbReference>
<accession>A0AAN6GH76</accession>
<keyword evidence="4" id="KW-1185">Reference proteome</keyword>
<comment type="caution">
    <text evidence="3">The sequence shown here is derived from an EMBL/GenBank/DDBJ whole genome shotgun (WGS) entry which is preliminary data.</text>
</comment>
<evidence type="ECO:0008006" key="5">
    <source>
        <dbReference type="Google" id="ProtNLM"/>
    </source>
</evidence>
<dbReference type="GO" id="GO:0005737">
    <property type="term" value="C:cytoplasm"/>
    <property type="evidence" value="ECO:0007669"/>
    <property type="project" value="TreeGrafter"/>
</dbReference>
<evidence type="ECO:0000259" key="2">
    <source>
        <dbReference type="Pfam" id="PF08546"/>
    </source>
</evidence>
<dbReference type="InterPro" id="IPR008927">
    <property type="entry name" value="6-PGluconate_DH-like_C_sf"/>
</dbReference>
<dbReference type="Proteomes" id="UP001176521">
    <property type="component" value="Unassembled WGS sequence"/>
</dbReference>
<feature type="domain" description="Ketopantoate reductase C-terminal" evidence="2">
    <location>
        <begin position="228"/>
        <end position="353"/>
    </location>
</feature>
<dbReference type="SUPFAM" id="SSF51735">
    <property type="entry name" value="NAD(P)-binding Rossmann-fold domains"/>
    <property type="match status" value="1"/>
</dbReference>
<proteinExistence type="predicted"/>
<dbReference type="Pfam" id="PF08546">
    <property type="entry name" value="ApbA_C"/>
    <property type="match status" value="1"/>
</dbReference>